<evidence type="ECO:0000313" key="2">
    <source>
        <dbReference type="EMBL" id="TBL78707.1"/>
    </source>
</evidence>
<dbReference type="Proteomes" id="UP000293142">
    <property type="component" value="Unassembled WGS sequence"/>
</dbReference>
<dbReference type="EMBL" id="SIRE01000009">
    <property type="protein sequence ID" value="TBL78707.1"/>
    <property type="molecule type" value="Genomic_DNA"/>
</dbReference>
<evidence type="ECO:0000313" key="3">
    <source>
        <dbReference type="Proteomes" id="UP000293142"/>
    </source>
</evidence>
<dbReference type="InterPro" id="IPR024775">
    <property type="entry name" value="DinB-like"/>
</dbReference>
<sequence length="166" mass="18744">MSNKQAVQSVETTLEQIIAIAEKLPDEVVRYKPAEDKWSVLEVLCHLEEALPYWLEEIQRVVAAPGSEWGRGLTHEGRLQAVAEANSRSLDDVLPKLGAVKRLIRETLTSISEEALQQQAPSRNPRFGTKPLQFIVDHLLVEHAATHLAQINRNIHQYNESHSTQK</sequence>
<reference evidence="2 3" key="1">
    <citation type="submission" date="2019-02" db="EMBL/GenBank/DDBJ databases">
        <title>Paenibacillus sp. nov., isolated from surface-sterilized tissue of Thalictrum simplex L.</title>
        <authorList>
            <person name="Tuo L."/>
        </authorList>
    </citation>
    <scope>NUCLEOTIDE SEQUENCE [LARGE SCALE GENOMIC DNA]</scope>
    <source>
        <strain evidence="2 3">N2SHLJ1</strain>
    </source>
</reference>
<organism evidence="2 3">
    <name type="scientific">Paenibacillus thalictri</name>
    <dbReference type="NCBI Taxonomy" id="2527873"/>
    <lineage>
        <taxon>Bacteria</taxon>
        <taxon>Bacillati</taxon>
        <taxon>Bacillota</taxon>
        <taxon>Bacilli</taxon>
        <taxon>Bacillales</taxon>
        <taxon>Paenibacillaceae</taxon>
        <taxon>Paenibacillus</taxon>
    </lineage>
</organism>
<feature type="domain" description="DinB-like" evidence="1">
    <location>
        <begin position="11"/>
        <end position="151"/>
    </location>
</feature>
<gene>
    <name evidence="2" type="ORF">EYB31_13630</name>
</gene>
<accession>A0A4Q9DU12</accession>
<dbReference type="SUPFAM" id="SSF109854">
    <property type="entry name" value="DinB/YfiT-like putative metalloenzymes"/>
    <property type="match status" value="1"/>
</dbReference>
<comment type="caution">
    <text evidence="2">The sequence shown here is derived from an EMBL/GenBank/DDBJ whole genome shotgun (WGS) entry which is preliminary data.</text>
</comment>
<dbReference type="AlphaFoldDB" id="A0A4Q9DU12"/>
<proteinExistence type="predicted"/>
<dbReference type="Pfam" id="PF12867">
    <property type="entry name" value="DinB_2"/>
    <property type="match status" value="1"/>
</dbReference>
<dbReference type="InterPro" id="IPR034660">
    <property type="entry name" value="DinB/YfiT-like"/>
</dbReference>
<evidence type="ECO:0000259" key="1">
    <source>
        <dbReference type="Pfam" id="PF12867"/>
    </source>
</evidence>
<keyword evidence="3" id="KW-1185">Reference proteome</keyword>
<name>A0A4Q9DU12_9BACL</name>
<dbReference type="Gene3D" id="1.20.120.450">
    <property type="entry name" value="dinb family like domain"/>
    <property type="match status" value="1"/>
</dbReference>
<dbReference type="OrthoDB" id="1495892at2"/>
<protein>
    <submittedName>
        <fullName evidence="2">DinB family protein</fullName>
    </submittedName>
</protein>